<dbReference type="Gene3D" id="3.30.465.10">
    <property type="match status" value="1"/>
</dbReference>
<dbReference type="PANTHER" id="PTHR42973:SF39">
    <property type="entry name" value="FAD-BINDING PCMH-TYPE DOMAIN-CONTAINING PROTEIN"/>
    <property type="match status" value="1"/>
</dbReference>
<proteinExistence type="inferred from homology"/>
<evidence type="ECO:0000313" key="7">
    <source>
        <dbReference type="EMBL" id="GEL24207.1"/>
    </source>
</evidence>
<dbReference type="InterPro" id="IPR006094">
    <property type="entry name" value="Oxid_FAD_bind_N"/>
</dbReference>
<gene>
    <name evidence="7" type="ORF">PSU4_31610</name>
</gene>
<evidence type="ECO:0000256" key="2">
    <source>
        <dbReference type="ARBA" id="ARBA00005466"/>
    </source>
</evidence>
<evidence type="ECO:0000256" key="1">
    <source>
        <dbReference type="ARBA" id="ARBA00001974"/>
    </source>
</evidence>
<keyword evidence="4" id="KW-0274">FAD</keyword>
<dbReference type="GO" id="GO:0016491">
    <property type="term" value="F:oxidoreductase activity"/>
    <property type="evidence" value="ECO:0007669"/>
    <property type="project" value="UniProtKB-KW"/>
</dbReference>
<evidence type="ECO:0000259" key="6">
    <source>
        <dbReference type="PROSITE" id="PS51387"/>
    </source>
</evidence>
<dbReference type="AlphaFoldDB" id="A0A511DIB4"/>
<dbReference type="InterPro" id="IPR016169">
    <property type="entry name" value="FAD-bd_PCMH_sub2"/>
</dbReference>
<dbReference type="RefSeq" id="WP_147108701.1">
    <property type="nucleotide sequence ID" value="NZ_BJVJ01000030.1"/>
</dbReference>
<dbReference type="Proteomes" id="UP000321685">
    <property type="component" value="Unassembled WGS sequence"/>
</dbReference>
<dbReference type="PANTHER" id="PTHR42973">
    <property type="entry name" value="BINDING OXIDOREDUCTASE, PUTATIVE (AFU_ORTHOLOGUE AFUA_1G17690)-RELATED"/>
    <property type="match status" value="1"/>
</dbReference>
<evidence type="ECO:0000256" key="4">
    <source>
        <dbReference type="ARBA" id="ARBA00022827"/>
    </source>
</evidence>
<dbReference type="GO" id="GO:0071949">
    <property type="term" value="F:FAD binding"/>
    <property type="evidence" value="ECO:0007669"/>
    <property type="project" value="InterPro"/>
</dbReference>
<keyword evidence="8" id="KW-1185">Reference proteome</keyword>
<comment type="caution">
    <text evidence="7">The sequence shown here is derived from an EMBL/GenBank/DDBJ whole genome shotgun (WGS) entry which is preliminary data.</text>
</comment>
<dbReference type="OrthoDB" id="5169292at2"/>
<accession>A0A511DIB4</accession>
<feature type="domain" description="FAD-binding PCMH-type" evidence="6">
    <location>
        <begin position="13"/>
        <end position="178"/>
    </location>
</feature>
<comment type="similarity">
    <text evidence="2">Belongs to the oxygen-dependent FAD-linked oxidoreductase family.</text>
</comment>
<dbReference type="Pfam" id="PF01565">
    <property type="entry name" value="FAD_binding_4"/>
    <property type="match status" value="1"/>
</dbReference>
<dbReference type="InterPro" id="IPR050416">
    <property type="entry name" value="FAD-linked_Oxidoreductase"/>
</dbReference>
<protein>
    <submittedName>
        <fullName evidence="7">Oxidoreductase</fullName>
    </submittedName>
</protein>
<dbReference type="EMBL" id="BJVJ01000030">
    <property type="protein sequence ID" value="GEL24207.1"/>
    <property type="molecule type" value="Genomic_DNA"/>
</dbReference>
<evidence type="ECO:0000313" key="8">
    <source>
        <dbReference type="Proteomes" id="UP000321685"/>
    </source>
</evidence>
<evidence type="ECO:0000256" key="3">
    <source>
        <dbReference type="ARBA" id="ARBA00022630"/>
    </source>
</evidence>
<reference evidence="7 8" key="1">
    <citation type="submission" date="2019-07" db="EMBL/GenBank/DDBJ databases">
        <title>Whole genome shotgun sequence of Pseudonocardia sulfidoxydans NBRC 16205.</title>
        <authorList>
            <person name="Hosoyama A."/>
            <person name="Uohara A."/>
            <person name="Ohji S."/>
            <person name="Ichikawa N."/>
        </authorList>
    </citation>
    <scope>NUCLEOTIDE SEQUENCE [LARGE SCALE GENOMIC DNA]</scope>
    <source>
        <strain evidence="7 8">NBRC 16205</strain>
    </source>
</reference>
<dbReference type="InterPro" id="IPR036318">
    <property type="entry name" value="FAD-bd_PCMH-like_sf"/>
</dbReference>
<evidence type="ECO:0000256" key="5">
    <source>
        <dbReference type="ARBA" id="ARBA00023002"/>
    </source>
</evidence>
<sequence length="426" mass="44260">MITDTLLGFQRAARHEPDRVLVATSADDIRSALAVDDLPVAVMSSGHGQGRVLDGGILISTHAFTGVTVDPARRTAWVEAGASWQNVVDVAAPHGLAPLSGSSPGVGAISYTLGGGTGLLARRHGFAADHVRRIDLVAMDGTPRTVTAESDPELFAVLRGGGAGLGVVTGMEIDLVNLTDILGGGLYLPAAPDVLDGWRRWTENVPEEMTSAAAMLVFPDLPMVPEPLRGRHVAQIQLAWCGDPATGADVIAPLRDLGTVLRDTVRGLPFTESATVFDEPDRPHAYRSANRLVSGLDPAALGELAGLAGPSAPVMTVVGIRHLGGALARPPAVPNVVGHRDAAYSVMVLSPLEAPGDAAVVEGLHSTALALVDDVTLGRSLNFSYGAMTPEQVRECWSPADADRIAAATAALDPAGRLLSHQPMPR</sequence>
<name>A0A511DIB4_9PSEU</name>
<dbReference type="SUPFAM" id="SSF56176">
    <property type="entry name" value="FAD-binding/transporter-associated domain-like"/>
    <property type="match status" value="1"/>
</dbReference>
<dbReference type="Gene3D" id="3.40.462.20">
    <property type="match status" value="1"/>
</dbReference>
<dbReference type="InterPro" id="IPR016166">
    <property type="entry name" value="FAD-bd_PCMH"/>
</dbReference>
<keyword evidence="3" id="KW-0285">Flavoprotein</keyword>
<comment type="cofactor">
    <cofactor evidence="1">
        <name>FAD</name>
        <dbReference type="ChEBI" id="CHEBI:57692"/>
    </cofactor>
</comment>
<dbReference type="PROSITE" id="PS51387">
    <property type="entry name" value="FAD_PCMH"/>
    <property type="match status" value="1"/>
</dbReference>
<keyword evidence="5" id="KW-0560">Oxidoreductase</keyword>
<organism evidence="7 8">
    <name type="scientific">Pseudonocardia sulfidoxydans NBRC 16205</name>
    <dbReference type="NCBI Taxonomy" id="1223511"/>
    <lineage>
        <taxon>Bacteria</taxon>
        <taxon>Bacillati</taxon>
        <taxon>Actinomycetota</taxon>
        <taxon>Actinomycetes</taxon>
        <taxon>Pseudonocardiales</taxon>
        <taxon>Pseudonocardiaceae</taxon>
        <taxon>Pseudonocardia</taxon>
    </lineage>
</organism>